<dbReference type="GO" id="GO:0009029">
    <property type="term" value="F:lipid-A 4'-kinase activity"/>
    <property type="evidence" value="ECO:0007669"/>
    <property type="project" value="UniProtKB-EC"/>
</dbReference>
<evidence type="ECO:0000256" key="2">
    <source>
        <dbReference type="ARBA" id="ARBA00004870"/>
    </source>
</evidence>
<evidence type="ECO:0000256" key="5">
    <source>
        <dbReference type="ARBA" id="ARBA00022516"/>
    </source>
</evidence>
<dbReference type="InterPro" id="IPR003758">
    <property type="entry name" value="LpxK"/>
</dbReference>
<keyword evidence="11 13" id="KW-0443">Lipid metabolism</keyword>
<comment type="function">
    <text evidence="1 13">Transfers the gamma-phosphate of ATP to the 4'-position of a tetraacyldisaccharide 1-phosphate intermediate (termed DS-1-P) to form tetraacyldisaccharide 1,4'-bis-phosphate (lipid IVA).</text>
</comment>
<keyword evidence="5 13" id="KW-0444">Lipid biosynthesis</keyword>
<evidence type="ECO:0000313" key="15">
    <source>
        <dbReference type="Proteomes" id="UP001595665"/>
    </source>
</evidence>
<comment type="catalytic activity">
    <reaction evidence="13">
        <text>a lipid A disaccharide + ATP = a lipid IVA + ADP + H(+)</text>
        <dbReference type="Rhea" id="RHEA:67840"/>
        <dbReference type="ChEBI" id="CHEBI:15378"/>
        <dbReference type="ChEBI" id="CHEBI:30616"/>
        <dbReference type="ChEBI" id="CHEBI:176343"/>
        <dbReference type="ChEBI" id="CHEBI:176425"/>
        <dbReference type="ChEBI" id="CHEBI:456216"/>
        <dbReference type="EC" id="2.7.1.130"/>
    </reaction>
</comment>
<evidence type="ECO:0000256" key="13">
    <source>
        <dbReference type="HAMAP-Rule" id="MF_00409"/>
    </source>
</evidence>
<keyword evidence="8 13" id="KW-0547">Nucleotide-binding</keyword>
<sequence>MSKNNSLESTLTRAWLRRGPLACALWPLSLLFRALAALRAALFRAGVLKSGRLPVPVVVVGNIFIGGTGKTPLTIWLAEALRQAGMRPGVISRGHGSAEEGGGDSPRAVTVDSDARAVGDEPLLIARRARVPVFVGRKRFEAGRALLAAHPEVDVLLTDDGLQHYALARDVEVILFDGRGVGNGWLLPAGPLREPPARRRDFTVVNAPDVTPQLARAVGGQPFRMQLAGDIAERLRDPAERVPLASLAGRRILAAAGIGNPGRFFAMLRNAGLTFAELALPDHYDFREDPFARVDADVILITEKDAVKCGQLENLKHDPRLWVVPVSARIDAALAEQIVEKCRGRSTA</sequence>
<comment type="pathway">
    <text evidence="2 13">Glycolipid biosynthesis; lipid IV(A) biosynthesis; lipid IV(A) from (3R)-3-hydroxytetradecanoyl-[acyl-carrier-protein] and UDP-N-acetyl-alpha-D-glucosamine: step 6/6.</text>
</comment>
<evidence type="ECO:0000256" key="8">
    <source>
        <dbReference type="ARBA" id="ARBA00022741"/>
    </source>
</evidence>
<evidence type="ECO:0000313" key="14">
    <source>
        <dbReference type="EMBL" id="MFC3456794.1"/>
    </source>
</evidence>
<dbReference type="EC" id="2.7.1.130" evidence="3 13"/>
<dbReference type="SUPFAM" id="SSF52540">
    <property type="entry name" value="P-loop containing nucleoside triphosphate hydrolases"/>
    <property type="match status" value="1"/>
</dbReference>
<dbReference type="RefSeq" id="WP_312550166.1">
    <property type="nucleotide sequence ID" value="NZ_JBHRVV010000001.1"/>
</dbReference>
<accession>A0ABV7PFP1</accession>
<feature type="binding site" evidence="13">
    <location>
        <begin position="64"/>
        <end position="71"/>
    </location>
    <ligand>
        <name>ATP</name>
        <dbReference type="ChEBI" id="CHEBI:30616"/>
    </ligand>
</feature>
<protein>
    <recommendedName>
        <fullName evidence="4 13">Tetraacyldisaccharide 4'-kinase</fullName>
        <ecNumber evidence="3 13">2.7.1.130</ecNumber>
    </recommendedName>
    <alternativeName>
        <fullName evidence="12 13">Lipid A 4'-kinase</fullName>
    </alternativeName>
</protein>
<dbReference type="Proteomes" id="UP001595665">
    <property type="component" value="Unassembled WGS sequence"/>
</dbReference>
<evidence type="ECO:0000256" key="7">
    <source>
        <dbReference type="ARBA" id="ARBA00022679"/>
    </source>
</evidence>
<keyword evidence="7 13" id="KW-0808">Transferase</keyword>
<dbReference type="InterPro" id="IPR027417">
    <property type="entry name" value="P-loop_NTPase"/>
</dbReference>
<keyword evidence="9 13" id="KW-0418">Kinase</keyword>
<evidence type="ECO:0000256" key="1">
    <source>
        <dbReference type="ARBA" id="ARBA00002274"/>
    </source>
</evidence>
<organism evidence="14 15">
    <name type="scientific">Massilia haematophila</name>
    <dbReference type="NCBI Taxonomy" id="457923"/>
    <lineage>
        <taxon>Bacteria</taxon>
        <taxon>Pseudomonadati</taxon>
        <taxon>Pseudomonadota</taxon>
        <taxon>Betaproteobacteria</taxon>
        <taxon>Burkholderiales</taxon>
        <taxon>Oxalobacteraceae</taxon>
        <taxon>Telluria group</taxon>
        <taxon>Massilia</taxon>
    </lineage>
</organism>
<reference evidence="15" key="1">
    <citation type="journal article" date="2019" name="Int. J. Syst. Evol. Microbiol.">
        <title>The Global Catalogue of Microorganisms (GCM) 10K type strain sequencing project: providing services to taxonomists for standard genome sequencing and annotation.</title>
        <authorList>
            <consortium name="The Broad Institute Genomics Platform"/>
            <consortium name="The Broad Institute Genome Sequencing Center for Infectious Disease"/>
            <person name="Wu L."/>
            <person name="Ma J."/>
        </authorList>
    </citation>
    <scope>NUCLEOTIDE SEQUENCE [LARGE SCALE GENOMIC DNA]</scope>
    <source>
        <strain evidence="15">CCM 7480</strain>
    </source>
</reference>
<evidence type="ECO:0000256" key="9">
    <source>
        <dbReference type="ARBA" id="ARBA00022777"/>
    </source>
</evidence>
<dbReference type="Pfam" id="PF02606">
    <property type="entry name" value="LpxK"/>
    <property type="match status" value="1"/>
</dbReference>
<evidence type="ECO:0000256" key="3">
    <source>
        <dbReference type="ARBA" id="ARBA00012071"/>
    </source>
</evidence>
<name>A0ABV7PFP1_9BURK</name>
<dbReference type="EMBL" id="JBHRVV010000001">
    <property type="protein sequence ID" value="MFC3456794.1"/>
    <property type="molecule type" value="Genomic_DNA"/>
</dbReference>
<dbReference type="NCBIfam" id="TIGR00682">
    <property type="entry name" value="lpxK"/>
    <property type="match status" value="1"/>
</dbReference>
<dbReference type="PANTHER" id="PTHR42724:SF1">
    <property type="entry name" value="TETRAACYLDISACCHARIDE 4'-KINASE, MITOCHONDRIAL-RELATED"/>
    <property type="match status" value="1"/>
</dbReference>
<evidence type="ECO:0000256" key="4">
    <source>
        <dbReference type="ARBA" id="ARBA00016436"/>
    </source>
</evidence>
<comment type="similarity">
    <text evidence="13">Belongs to the LpxK family.</text>
</comment>
<dbReference type="HAMAP" id="MF_00409">
    <property type="entry name" value="LpxK"/>
    <property type="match status" value="1"/>
</dbReference>
<evidence type="ECO:0000256" key="11">
    <source>
        <dbReference type="ARBA" id="ARBA00023098"/>
    </source>
</evidence>
<proteinExistence type="inferred from homology"/>
<evidence type="ECO:0000256" key="12">
    <source>
        <dbReference type="ARBA" id="ARBA00029757"/>
    </source>
</evidence>
<gene>
    <name evidence="13 14" type="primary">lpxK</name>
    <name evidence="14" type="ORF">ACFOPH_00815</name>
</gene>
<evidence type="ECO:0000256" key="10">
    <source>
        <dbReference type="ARBA" id="ARBA00022840"/>
    </source>
</evidence>
<comment type="caution">
    <text evidence="14">The sequence shown here is derived from an EMBL/GenBank/DDBJ whole genome shotgun (WGS) entry which is preliminary data.</text>
</comment>
<dbReference type="PANTHER" id="PTHR42724">
    <property type="entry name" value="TETRAACYLDISACCHARIDE 4'-KINASE"/>
    <property type="match status" value="1"/>
</dbReference>
<keyword evidence="10 13" id="KW-0067">ATP-binding</keyword>
<keyword evidence="15" id="KW-1185">Reference proteome</keyword>
<evidence type="ECO:0000256" key="6">
    <source>
        <dbReference type="ARBA" id="ARBA00022556"/>
    </source>
</evidence>
<keyword evidence="6 13" id="KW-0441">Lipid A biosynthesis</keyword>